<gene>
    <name evidence="3" type="ORF">Q31a_38760</name>
</gene>
<dbReference type="Gene3D" id="3.40.50.1460">
    <property type="match status" value="1"/>
</dbReference>
<dbReference type="InterPro" id="IPR018247">
    <property type="entry name" value="EF_Hand_1_Ca_BS"/>
</dbReference>
<dbReference type="InterPro" id="IPR015943">
    <property type="entry name" value="WD40/YVTN_repeat-like_dom_sf"/>
</dbReference>
<evidence type="ECO:0000313" key="4">
    <source>
        <dbReference type="Proteomes" id="UP000318017"/>
    </source>
</evidence>
<organism evidence="3 4">
    <name type="scientific">Aureliella helgolandensis</name>
    <dbReference type="NCBI Taxonomy" id="2527968"/>
    <lineage>
        <taxon>Bacteria</taxon>
        <taxon>Pseudomonadati</taxon>
        <taxon>Planctomycetota</taxon>
        <taxon>Planctomycetia</taxon>
        <taxon>Pirellulales</taxon>
        <taxon>Pirellulaceae</taxon>
        <taxon>Aureliella</taxon>
    </lineage>
</organism>
<sequence length="1284" mass="141272">MTQLAYSQTVYRRTGALAFRFPVAWFQVPSMAGLVAWGVGAAALLTLFSPGGAQAQTLASESSLPSYYYSSPSDRGGAQVEAAAPPLPSESTLPGTQLVATPASIPSESELPKPQNVPSTQEQASPQEDSLQQILENSRDRTPWLRLIEAEHTGPIRALEFDESGRNLFTAGEDKLVQHWQLTEDGANSQWRHHATYRWQVQRAELGAILSLVNDGEELFLAGAGADGQQGEIVAVNTRTEAWLPPVVEAQSGHHSAILRMRLLTDTASRRLLAMDQQHGIAVWQQSNAGDWGHRWLRKPSATENFLYGTFDTLSPNSLVVAADQPQWTIDVIDIDSGAITTRLQRNAPLVNQQSAAYALQLAAEHFLSTEGRTFTPSQLLPSIRDSQGTQVTCVAACNANRYVAAGDELGFLYVWNAQGNLALKAVASFGGYRFESVTFSADGRYLAASAVSVRGDDSIVQVWRLNGAATPELVREFQRSAPIHGLEFSPNTEALVIGNGRKIELLAIEREQALQVLPDREEIASPAQVVFAQELPYRWRTQFEGQNVAFDGQKMKWIEAEGVQWRSTADRNQRFAANSWSLAAQSNTPNAVPQDWVLRGDQRIGRLDLDAHYAVKPNSRVERAAWIRDSEGQVSGVAVSLTGQNDIWVFSLPAKDQNLCPLTRVFRGHEGAVESLDNSPDGLYLISSSADCTIRIWPLIGCVGQSTMQPPRATWGFQFAEVDGVVVAQNPCLTGPLYLKGLREGDRIKEISYESHQAGGTLQRTTFKDPGKLIEFLEKPRFDLAVRFVFERGGVEVPGFQSYAHWREIAAQVIAADREWAVWTPSGFYDASFNGNSLFGWQINRGLERKPDFYRADRFQAVLERPDLLRGLLESGSVEQAADLAGKQKIGFEAVLQNSIALQPHIEILSPTADQVIEGREITVQAEVVLQRGQELATAKAFVSGVVAQHYSESKAEVLADGRQKIRLQWQAVLPADKQLQFQVVCSTREKLVGTDLLQLSRPHALKRVGKPKLYLLSAGVSEYRDSRVPNLELGAANASTFMNAILAKAAEVYDVVPLSLTDANVTPTVWRSTVRQLKSKLEHVRPDDLIVLFASGHGLVDEATDQYYFITANARYNDLMRRNFQDCLSFRELMGWADVPCRKIAILDTCHSGAIQPLESGNLKKAVRYLQGDLVLTLTASEGNQLAAEYRGSQASLFTSAIQSSLLQTPDSNSDGMVDWREFVRQVRTQVTQQSISGAVPQFPTAGPKDLLNVVELPVAFPASDNANRGQDSAFLSAQLQP</sequence>
<feature type="region of interest" description="Disordered" evidence="2">
    <location>
        <begin position="75"/>
        <end position="131"/>
    </location>
</feature>
<keyword evidence="1" id="KW-0853">WD repeat</keyword>
<dbReference type="InterPro" id="IPR001680">
    <property type="entry name" value="WD40_rpt"/>
</dbReference>
<name>A0A518GAE5_9BACT</name>
<dbReference type="PANTHER" id="PTHR19879:SF9">
    <property type="entry name" value="TRANSCRIPTION INITIATION FACTOR TFIID SUBUNIT 5"/>
    <property type="match status" value="1"/>
</dbReference>
<keyword evidence="4" id="KW-1185">Reference proteome</keyword>
<dbReference type="SUPFAM" id="SSF50998">
    <property type="entry name" value="Quinoprotein alcohol dehydrogenase-like"/>
    <property type="match status" value="1"/>
</dbReference>
<feature type="repeat" description="WD" evidence="1">
    <location>
        <begin position="149"/>
        <end position="190"/>
    </location>
</feature>
<dbReference type="RefSeq" id="WP_145080762.1">
    <property type="nucleotide sequence ID" value="NZ_CP036298.1"/>
</dbReference>
<proteinExistence type="predicted"/>
<dbReference type="PROSITE" id="PS50082">
    <property type="entry name" value="WD_REPEATS_2"/>
    <property type="match status" value="2"/>
</dbReference>
<dbReference type="Pfam" id="PF00400">
    <property type="entry name" value="WD40"/>
    <property type="match status" value="2"/>
</dbReference>
<dbReference type="InterPro" id="IPR011047">
    <property type="entry name" value="Quinoprotein_ADH-like_sf"/>
</dbReference>
<feature type="repeat" description="WD" evidence="1">
    <location>
        <begin position="667"/>
        <end position="698"/>
    </location>
</feature>
<evidence type="ECO:0000313" key="3">
    <source>
        <dbReference type="EMBL" id="QDV25550.1"/>
    </source>
</evidence>
<evidence type="ECO:0000256" key="2">
    <source>
        <dbReference type="SAM" id="MobiDB-lite"/>
    </source>
</evidence>
<dbReference type="PROSITE" id="PS00018">
    <property type="entry name" value="EF_HAND_1"/>
    <property type="match status" value="1"/>
</dbReference>
<dbReference type="SMART" id="SM00320">
    <property type="entry name" value="WD40"/>
    <property type="match status" value="4"/>
</dbReference>
<feature type="compositionally biased region" description="Polar residues" evidence="2">
    <location>
        <begin position="89"/>
        <end position="107"/>
    </location>
</feature>
<dbReference type="Proteomes" id="UP000318017">
    <property type="component" value="Chromosome"/>
</dbReference>
<dbReference type="PANTHER" id="PTHR19879">
    <property type="entry name" value="TRANSCRIPTION INITIATION FACTOR TFIID"/>
    <property type="match status" value="1"/>
</dbReference>
<dbReference type="PROSITE" id="PS50294">
    <property type="entry name" value="WD_REPEATS_REGION"/>
    <property type="match status" value="2"/>
</dbReference>
<dbReference type="KEGG" id="ahel:Q31a_38760"/>
<protein>
    <submittedName>
        <fullName evidence="3">WD domain, G-beta repeat</fullName>
    </submittedName>
</protein>
<dbReference type="Gene3D" id="2.130.10.10">
    <property type="entry name" value="YVTN repeat-like/Quinoprotein amine dehydrogenase"/>
    <property type="match status" value="3"/>
</dbReference>
<accession>A0A518GAE5</accession>
<dbReference type="OrthoDB" id="230341at2"/>
<dbReference type="EMBL" id="CP036298">
    <property type="protein sequence ID" value="QDV25550.1"/>
    <property type="molecule type" value="Genomic_DNA"/>
</dbReference>
<feature type="compositionally biased region" description="Polar residues" evidence="2">
    <location>
        <begin position="116"/>
        <end position="131"/>
    </location>
</feature>
<evidence type="ECO:0000256" key="1">
    <source>
        <dbReference type="PROSITE-ProRule" id="PRU00221"/>
    </source>
</evidence>
<reference evidence="3 4" key="1">
    <citation type="submission" date="2019-02" db="EMBL/GenBank/DDBJ databases">
        <title>Deep-cultivation of Planctomycetes and their phenomic and genomic characterization uncovers novel biology.</title>
        <authorList>
            <person name="Wiegand S."/>
            <person name="Jogler M."/>
            <person name="Boedeker C."/>
            <person name="Pinto D."/>
            <person name="Vollmers J."/>
            <person name="Rivas-Marin E."/>
            <person name="Kohn T."/>
            <person name="Peeters S.H."/>
            <person name="Heuer A."/>
            <person name="Rast P."/>
            <person name="Oberbeckmann S."/>
            <person name="Bunk B."/>
            <person name="Jeske O."/>
            <person name="Meyerdierks A."/>
            <person name="Storesund J.E."/>
            <person name="Kallscheuer N."/>
            <person name="Luecker S."/>
            <person name="Lage O.M."/>
            <person name="Pohl T."/>
            <person name="Merkel B.J."/>
            <person name="Hornburger P."/>
            <person name="Mueller R.-W."/>
            <person name="Bruemmer F."/>
            <person name="Labrenz M."/>
            <person name="Spormann A.M."/>
            <person name="Op den Camp H."/>
            <person name="Overmann J."/>
            <person name="Amann R."/>
            <person name="Jetten M.S.M."/>
            <person name="Mascher T."/>
            <person name="Medema M.H."/>
            <person name="Devos D.P."/>
            <person name="Kaster A.-K."/>
            <person name="Ovreas L."/>
            <person name="Rohde M."/>
            <person name="Galperin M.Y."/>
            <person name="Jogler C."/>
        </authorList>
    </citation>
    <scope>NUCLEOTIDE SEQUENCE [LARGE SCALE GENOMIC DNA]</scope>
    <source>
        <strain evidence="3 4">Q31a</strain>
    </source>
</reference>